<reference evidence="9" key="1">
    <citation type="journal article" date="2023" name="Int. J. Syst. Evol. Microbiol.">
        <title>&lt;i&gt;Holtiella tumoricola&lt;/i&gt; gen. nov. sp. nov., isolated from a human clinical sample.</title>
        <authorList>
            <person name="Allen-Vercoe E."/>
            <person name="Daigneault M.C."/>
            <person name="Vancuren S.J."/>
            <person name="Cochrane K."/>
            <person name="O'Neal L.L."/>
            <person name="Sankaranarayanan K."/>
            <person name="Lawson P.A."/>
        </authorList>
    </citation>
    <scope>NUCLEOTIDE SEQUENCE</scope>
    <source>
        <strain evidence="9">CC70A</strain>
    </source>
</reference>
<dbReference type="GO" id="GO:0016139">
    <property type="term" value="P:glycoside catabolic process"/>
    <property type="evidence" value="ECO:0007669"/>
    <property type="project" value="TreeGrafter"/>
</dbReference>
<dbReference type="Proteomes" id="UP001169242">
    <property type="component" value="Unassembled WGS sequence"/>
</dbReference>
<dbReference type="Gene3D" id="3.20.20.80">
    <property type="entry name" value="Glycosidases"/>
    <property type="match status" value="1"/>
</dbReference>
<gene>
    <name evidence="9" type="ORF">PBV87_21615</name>
</gene>
<keyword evidence="6" id="KW-0326">Glycosidase</keyword>
<evidence type="ECO:0000256" key="3">
    <source>
        <dbReference type="ARBA" id="ARBA00012662"/>
    </source>
</evidence>
<dbReference type="SMART" id="SM00812">
    <property type="entry name" value="Alpha_L_fucos"/>
    <property type="match status" value="1"/>
</dbReference>
<keyword evidence="5" id="KW-0378">Hydrolase</keyword>
<feature type="domain" description="Glycoside hydrolase family 29 N-terminal" evidence="8">
    <location>
        <begin position="25"/>
        <end position="359"/>
    </location>
</feature>
<dbReference type="PIRSF" id="PIRSF001092">
    <property type="entry name" value="Alpha-L-fucosidase"/>
    <property type="match status" value="1"/>
</dbReference>
<evidence type="ECO:0000313" key="10">
    <source>
        <dbReference type="Proteomes" id="UP001169242"/>
    </source>
</evidence>
<evidence type="ECO:0000256" key="6">
    <source>
        <dbReference type="ARBA" id="ARBA00023295"/>
    </source>
</evidence>
<proteinExistence type="inferred from homology"/>
<evidence type="ECO:0000313" key="9">
    <source>
        <dbReference type="EMBL" id="MDA3734077.1"/>
    </source>
</evidence>
<sequence>MLKNIVEQGIHNYTNPHDYIVPKEEAVRQHIDYFMGLKLGLMMHWAPGCQLGTYESWPLSDGDSTWSQEDIDWTDIKTFKEQYISANKTFNPVKFRPDKWAKLAKDCGFKYLLFTTKHHDGFCMYDTQTTDYKITDPSCPFHTHPYADVVGSLYEAFRKEGLAISTYFSKPDWHSDYYWHKAFGTAPSRNVNYDVKEHPELWEKFVAYTHAQIEELCNNYGKIDVLWLDGGWVNAHTNGQDIHLPQLVHKLRSTTQPHLIVCDRTVGGAFENIITPEKTVPETALSIPWETCATLGNKFSFHYTDQFKSGHELVHLLLDIVCKGGNLALNIAPQPDGELPKPAIASMKQLGEWLNIFGEGIYNTHIVAPYFHDHIKYTAKDDNIYVFYLYDDECPHLPNTINLITNSPIQEIISLRTHTSLPFVQESCRITLDTTTLNIENTFYAEGFILKTY</sequence>
<name>A0AA42DSW7_9FIRM</name>
<dbReference type="PANTHER" id="PTHR10030:SF37">
    <property type="entry name" value="ALPHA-L-FUCOSIDASE-RELATED"/>
    <property type="match status" value="1"/>
</dbReference>
<comment type="caution">
    <text evidence="9">The sequence shown here is derived from an EMBL/GenBank/DDBJ whole genome shotgun (WGS) entry which is preliminary data.</text>
</comment>
<evidence type="ECO:0000256" key="2">
    <source>
        <dbReference type="ARBA" id="ARBA00007951"/>
    </source>
</evidence>
<comment type="function">
    <text evidence="1">Alpha-L-fucosidase is responsible for hydrolyzing the alpha-1,6-linked fucose joined to the reducing-end N-acetylglucosamine of the carbohydrate moieties of glycoproteins.</text>
</comment>
<dbReference type="EC" id="3.2.1.51" evidence="3"/>
<dbReference type="InterPro" id="IPR017853">
    <property type="entry name" value="GH"/>
</dbReference>
<dbReference type="PRINTS" id="PR00741">
    <property type="entry name" value="GLHYDRLASE29"/>
</dbReference>
<dbReference type="EMBL" id="JAQIFT010000069">
    <property type="protein sequence ID" value="MDA3734077.1"/>
    <property type="molecule type" value="Genomic_DNA"/>
</dbReference>
<keyword evidence="10" id="KW-1185">Reference proteome</keyword>
<dbReference type="InterPro" id="IPR000933">
    <property type="entry name" value="Glyco_hydro_29"/>
</dbReference>
<evidence type="ECO:0000256" key="5">
    <source>
        <dbReference type="ARBA" id="ARBA00022801"/>
    </source>
</evidence>
<dbReference type="InterPro" id="IPR016286">
    <property type="entry name" value="FUC_metazoa-typ"/>
</dbReference>
<accession>A0AA42DSW7</accession>
<dbReference type="AlphaFoldDB" id="A0AA42DSW7"/>
<evidence type="ECO:0000256" key="4">
    <source>
        <dbReference type="ARBA" id="ARBA00022729"/>
    </source>
</evidence>
<organism evidence="9 10">
    <name type="scientific">Holtiella tumoricola</name>
    <dbReference type="NCBI Taxonomy" id="3018743"/>
    <lineage>
        <taxon>Bacteria</taxon>
        <taxon>Bacillati</taxon>
        <taxon>Bacillota</taxon>
        <taxon>Clostridia</taxon>
        <taxon>Lachnospirales</taxon>
        <taxon>Cellulosilyticaceae</taxon>
        <taxon>Holtiella</taxon>
    </lineage>
</organism>
<keyword evidence="4" id="KW-0732">Signal</keyword>
<dbReference type="GO" id="GO:0004560">
    <property type="term" value="F:alpha-L-fucosidase activity"/>
    <property type="evidence" value="ECO:0007669"/>
    <property type="project" value="InterPro"/>
</dbReference>
<feature type="site" description="May be important for catalysis" evidence="7">
    <location>
        <position position="292"/>
    </location>
</feature>
<comment type="similarity">
    <text evidence="2">Belongs to the glycosyl hydrolase 29 family.</text>
</comment>
<dbReference type="RefSeq" id="WP_271013718.1">
    <property type="nucleotide sequence ID" value="NZ_JAQIFT010000069.1"/>
</dbReference>
<evidence type="ECO:0000256" key="7">
    <source>
        <dbReference type="PIRSR" id="PIRSR001092-1"/>
    </source>
</evidence>
<dbReference type="Pfam" id="PF01120">
    <property type="entry name" value="Alpha_L_fucos"/>
    <property type="match status" value="1"/>
</dbReference>
<dbReference type="GO" id="GO:0006004">
    <property type="term" value="P:fucose metabolic process"/>
    <property type="evidence" value="ECO:0007669"/>
    <property type="project" value="InterPro"/>
</dbReference>
<dbReference type="InterPro" id="IPR057739">
    <property type="entry name" value="Glyco_hydro_29_N"/>
</dbReference>
<dbReference type="PANTHER" id="PTHR10030">
    <property type="entry name" value="ALPHA-L-FUCOSIDASE"/>
    <property type="match status" value="1"/>
</dbReference>
<dbReference type="GO" id="GO:0005764">
    <property type="term" value="C:lysosome"/>
    <property type="evidence" value="ECO:0007669"/>
    <property type="project" value="TreeGrafter"/>
</dbReference>
<evidence type="ECO:0000256" key="1">
    <source>
        <dbReference type="ARBA" id="ARBA00004071"/>
    </source>
</evidence>
<protein>
    <recommendedName>
        <fullName evidence="3">alpha-L-fucosidase</fullName>
        <ecNumber evidence="3">3.2.1.51</ecNumber>
    </recommendedName>
</protein>
<dbReference type="SUPFAM" id="SSF51445">
    <property type="entry name" value="(Trans)glycosidases"/>
    <property type="match status" value="1"/>
</dbReference>
<evidence type="ECO:0000259" key="8">
    <source>
        <dbReference type="Pfam" id="PF01120"/>
    </source>
</evidence>